<dbReference type="AlphaFoldDB" id="A0A078MSW7"/>
<keyword evidence="2" id="KW-0808">Transferase</keyword>
<gene>
    <name evidence="2" type="ORF">BN1051_02738</name>
</gene>
<organism evidence="2">
    <name type="scientific">Arthrobacter saudimassiliensis</name>
    <dbReference type="NCBI Taxonomy" id="1461584"/>
    <lineage>
        <taxon>Bacteria</taxon>
        <taxon>Bacillati</taxon>
        <taxon>Actinomycetota</taxon>
        <taxon>Actinomycetes</taxon>
        <taxon>Micrococcales</taxon>
        <taxon>Micrococcaceae</taxon>
        <taxon>Arthrobacter</taxon>
    </lineage>
</organism>
<dbReference type="GO" id="GO:0005737">
    <property type="term" value="C:cytoplasm"/>
    <property type="evidence" value="ECO:0007669"/>
    <property type="project" value="TreeGrafter"/>
</dbReference>
<sequence length="188" mass="20686">MSTQTRFAAVAVLTTPRLRLEPLGPAHFDGAWAALQDDEARRLTGTHTVFTQEQIRAWLAGLAAATDRADWAIINREDESYLGEVVLNDLDPDNASAGLRIALAGPHAYGRGYGTEAVGAVLDHAFTDVGLHRVGLEVFAFNPRAQRCYEKCGFRVEGRRREVLRWDGAWVDAIDMGILSTDPRPTAR</sequence>
<dbReference type="Gene3D" id="3.40.630.30">
    <property type="match status" value="1"/>
</dbReference>
<dbReference type="GO" id="GO:1990189">
    <property type="term" value="F:protein N-terminal-serine acetyltransferase activity"/>
    <property type="evidence" value="ECO:0007669"/>
    <property type="project" value="TreeGrafter"/>
</dbReference>
<dbReference type="InterPro" id="IPR000182">
    <property type="entry name" value="GNAT_dom"/>
</dbReference>
<reference evidence="2" key="1">
    <citation type="submission" date="2014-07" db="EMBL/GenBank/DDBJ databases">
        <authorList>
            <person name="Urmite Genomes Urmite Genomes"/>
        </authorList>
    </citation>
    <scope>NUCLEOTIDE SEQUENCE</scope>
    <source>
        <strain evidence="2">11W110_air</strain>
    </source>
</reference>
<dbReference type="EMBL" id="LN483072">
    <property type="protein sequence ID" value="CEA09369.1"/>
    <property type="molecule type" value="Genomic_DNA"/>
</dbReference>
<dbReference type="GO" id="GO:0008999">
    <property type="term" value="F:protein-N-terminal-alanine acetyltransferase activity"/>
    <property type="evidence" value="ECO:0007669"/>
    <property type="project" value="TreeGrafter"/>
</dbReference>
<protein>
    <submittedName>
        <fullName evidence="2">Acetyltransferase (GNAT) family protein</fullName>
    </submittedName>
</protein>
<dbReference type="InterPro" id="IPR051908">
    <property type="entry name" value="Ribosomal_N-acetyltransferase"/>
</dbReference>
<dbReference type="PANTHER" id="PTHR43441:SF10">
    <property type="entry name" value="ACETYLTRANSFERASE"/>
    <property type="match status" value="1"/>
</dbReference>
<evidence type="ECO:0000259" key="1">
    <source>
        <dbReference type="PROSITE" id="PS51186"/>
    </source>
</evidence>
<dbReference type="PANTHER" id="PTHR43441">
    <property type="entry name" value="RIBOSOMAL-PROTEIN-SERINE ACETYLTRANSFERASE"/>
    <property type="match status" value="1"/>
</dbReference>
<dbReference type="InterPro" id="IPR016181">
    <property type="entry name" value="Acyl_CoA_acyltransferase"/>
</dbReference>
<dbReference type="PROSITE" id="PS51186">
    <property type="entry name" value="GNAT"/>
    <property type="match status" value="1"/>
</dbReference>
<dbReference type="Pfam" id="PF13302">
    <property type="entry name" value="Acetyltransf_3"/>
    <property type="match status" value="1"/>
</dbReference>
<feature type="domain" description="N-acetyltransferase" evidence="1">
    <location>
        <begin position="18"/>
        <end position="177"/>
    </location>
</feature>
<accession>A0A078MSW7</accession>
<evidence type="ECO:0000313" key="2">
    <source>
        <dbReference type="EMBL" id="CEA09369.1"/>
    </source>
</evidence>
<name>A0A078MSW7_9MICC</name>
<dbReference type="SUPFAM" id="SSF55729">
    <property type="entry name" value="Acyl-CoA N-acyltransferases (Nat)"/>
    <property type="match status" value="1"/>
</dbReference>
<dbReference type="PATRIC" id="fig|1461584.3.peg.2710"/>
<proteinExistence type="predicted"/>